<comment type="caution">
    <text evidence="1">The sequence shown here is derived from an EMBL/GenBank/DDBJ whole genome shotgun (WGS) entry which is preliminary data.</text>
</comment>
<keyword evidence="2" id="KW-1185">Reference proteome</keyword>
<gene>
    <name evidence="1" type="ORF">WH159_13010</name>
</gene>
<dbReference type="Proteomes" id="UP001380365">
    <property type="component" value="Unassembled WGS sequence"/>
</dbReference>
<evidence type="ECO:0000313" key="1">
    <source>
        <dbReference type="EMBL" id="MEJ5095455.1"/>
    </source>
</evidence>
<reference evidence="1 2" key="1">
    <citation type="submission" date="2023-12" db="EMBL/GenBank/DDBJ databases">
        <title>Gut-associated functions are favored during microbiome assembly across C. elegans life.</title>
        <authorList>
            <person name="Zimmermann J."/>
        </authorList>
    </citation>
    <scope>NUCLEOTIDE SEQUENCE [LARGE SCALE GENOMIC DNA]</scope>
    <source>
        <strain evidence="1 2">JUb134</strain>
    </source>
</reference>
<protein>
    <submittedName>
        <fullName evidence="1">Uncharacterized protein</fullName>
    </submittedName>
</protein>
<organism evidence="1 2">
    <name type="scientific">Sphingomonas molluscorum</name>
    <dbReference type="NCBI Taxonomy" id="418184"/>
    <lineage>
        <taxon>Bacteria</taxon>
        <taxon>Pseudomonadati</taxon>
        <taxon>Pseudomonadota</taxon>
        <taxon>Alphaproteobacteria</taxon>
        <taxon>Sphingomonadales</taxon>
        <taxon>Sphingomonadaceae</taxon>
        <taxon>Sphingomonas</taxon>
    </lineage>
</organism>
<name>A0ABU8Q7F6_9SPHN</name>
<accession>A0ABU8Q7F6</accession>
<evidence type="ECO:0000313" key="2">
    <source>
        <dbReference type="Proteomes" id="UP001380365"/>
    </source>
</evidence>
<proteinExistence type="predicted"/>
<sequence length="72" mass="7884">MDASMACCSATIAEMVWPMRLVRRPSPKFSVIEITSTPTSASPSSELKNRRMLRARRAILSTAEQNQASGAE</sequence>
<dbReference type="EMBL" id="JBBGZA010000001">
    <property type="protein sequence ID" value="MEJ5095455.1"/>
    <property type="molecule type" value="Genomic_DNA"/>
</dbReference>